<dbReference type="EMBL" id="AB694012">
    <property type="protein sequence ID" value="BAN59740.1"/>
    <property type="molecule type" value="Genomic_DNA"/>
</dbReference>
<protein>
    <submittedName>
        <fullName evidence="3">Anthranilate-CoA ligase</fullName>
    </submittedName>
</protein>
<dbReference type="GO" id="GO:0044550">
    <property type="term" value="P:secondary metabolite biosynthetic process"/>
    <property type="evidence" value="ECO:0007669"/>
    <property type="project" value="TreeGrafter"/>
</dbReference>
<evidence type="ECO:0000313" key="3">
    <source>
        <dbReference type="EMBL" id="BAN59740.1"/>
    </source>
</evidence>
<keyword evidence="1 3" id="KW-0436">Ligase</keyword>
<dbReference type="InterPro" id="IPR000873">
    <property type="entry name" value="AMP-dep_synth/lig_dom"/>
</dbReference>
<dbReference type="PANTHER" id="PTHR43352:SF1">
    <property type="entry name" value="ANTHRANILATE--COA LIGASE"/>
    <property type="match status" value="1"/>
</dbReference>
<dbReference type="SUPFAM" id="SSF53474">
    <property type="entry name" value="alpha/beta-Hydrolases"/>
    <property type="match status" value="1"/>
</dbReference>
<gene>
    <name evidence="3" type="primary">rauF</name>
</gene>
<name>S6BVH5_RHOER</name>
<feature type="domain" description="AMP-dependent synthetase/ligase" evidence="2">
    <location>
        <begin position="142"/>
        <end position="301"/>
    </location>
</feature>
<dbReference type="SUPFAM" id="SSF56801">
    <property type="entry name" value="Acetyl-CoA synthetase-like"/>
    <property type="match status" value="1"/>
</dbReference>
<proteinExistence type="predicted"/>
<dbReference type="InterPro" id="IPR029058">
    <property type="entry name" value="AB_hydrolase_fold"/>
</dbReference>
<dbReference type="GO" id="GO:0016878">
    <property type="term" value="F:acid-thiol ligase activity"/>
    <property type="evidence" value="ECO:0007669"/>
    <property type="project" value="TreeGrafter"/>
</dbReference>
<accession>S6BVH5</accession>
<dbReference type="Gene3D" id="3.40.50.12780">
    <property type="entry name" value="N-terminal domain of ligase-like"/>
    <property type="match status" value="1"/>
</dbReference>
<reference evidence="3" key="1">
    <citation type="journal article" date="2013" name="ChemBioChem">
        <title>Cloning and Heterologous Expression of the Aurachin RE Biosynthesis Gene Cluster Afford a New Cytochrome P450 for Quinoline N-Hydroxylation.</title>
        <authorList>
            <person name="Kitagawa W."/>
            <person name="Ozaki T."/>
            <person name="Nishioka T."/>
            <person name="Yasutake Y."/>
            <person name="Hata M."/>
            <person name="Nishiyama M."/>
            <person name="Kuzuyama T."/>
            <person name="Tamura T."/>
        </authorList>
    </citation>
    <scope>NUCLEOTIDE SEQUENCE</scope>
    <source>
        <strain evidence="3">JCM 6824</strain>
    </source>
</reference>
<dbReference type="Pfam" id="PF00501">
    <property type="entry name" value="AMP-binding"/>
    <property type="match status" value="1"/>
</dbReference>
<dbReference type="PANTHER" id="PTHR43352">
    <property type="entry name" value="ACETYL-COA SYNTHETASE"/>
    <property type="match status" value="1"/>
</dbReference>
<dbReference type="AlphaFoldDB" id="S6BVH5"/>
<sequence length="707" mass="75669">MTESRSQTIDLALWLWSLPTVPTSNSAILYVDECEREISAGEFVARVDQWQLTLSSTGIKNGDLVLCAAHTTMAWIEALCGLWRCGAVPIVGRPMAEGKLSTLAESIDAAATLQLTDGNPDIRYIGDGQISPLDRDRRLKFGQLTSGSTGKPKVVGHYESGLRAFAETIPALYGATPDSRILTAADLSFGYGFGNSVLIPLLTGTTAVLWNQPTATDELISTLVAHKIDIAALSPRIWAAIARRSRNTAANHDLAGLSTAVSAGEPLPDNLRQELEAHIGGQVIDGYGATEVLHIVATRRSTDAGFTALPTTTLATATDPGGSDRPLLTIEGPMASSRYLVAPESDHAHLQQNTFISGDAVQPSGRGFAILGRADDLLNRGGILFSPVEVENAAREVLSIETVVAEITLDGVSAPRLVMGVADNDANEPVTNLSKATRSALSTALDSHLVPDICVSVPRIPLTSTGKIDRGACHRLLARRVGSRLRWRDLSSRFDSTLVVLPCAGTSAEPYAGLADHLEMRVAVIEYDLQQLSDLDRVARTITEYVLSETQAGDILLGHSLGVALLGLAQDKYPDHFADRIVIACAPPPVTLTSVHQEQLIQHTEHMLMSRLIASPAALNRARRRVANDLTLASSLMTELRKPLTNMQTHLEITMEDDPISTVAPVTMCHRHQIVSRGGHYLPITAPAKAAALIAHAPTPAMKENAS</sequence>
<dbReference type="Gene3D" id="3.40.50.1820">
    <property type="entry name" value="alpha/beta hydrolase"/>
    <property type="match status" value="1"/>
</dbReference>
<dbReference type="InterPro" id="IPR045851">
    <property type="entry name" value="AMP-bd_C_sf"/>
</dbReference>
<dbReference type="BioCyc" id="MetaCyc:MONOMER-18329"/>
<dbReference type="Gene3D" id="3.30.300.30">
    <property type="match status" value="1"/>
</dbReference>
<organism evidence="3">
    <name type="scientific">Rhodococcus erythropolis</name>
    <name type="common">Arthrobacter picolinophilus</name>
    <dbReference type="NCBI Taxonomy" id="1833"/>
    <lineage>
        <taxon>Bacteria</taxon>
        <taxon>Bacillati</taxon>
        <taxon>Actinomycetota</taxon>
        <taxon>Actinomycetes</taxon>
        <taxon>Mycobacteriales</taxon>
        <taxon>Nocardiaceae</taxon>
        <taxon>Rhodococcus</taxon>
        <taxon>Rhodococcus erythropolis group</taxon>
    </lineage>
</organism>
<dbReference type="InterPro" id="IPR042099">
    <property type="entry name" value="ANL_N_sf"/>
</dbReference>
<evidence type="ECO:0000256" key="1">
    <source>
        <dbReference type="ARBA" id="ARBA00022598"/>
    </source>
</evidence>
<evidence type="ECO:0000259" key="2">
    <source>
        <dbReference type="Pfam" id="PF00501"/>
    </source>
</evidence>